<dbReference type="GeneID" id="30970860"/>
<dbReference type="RefSeq" id="XP_020051481.1">
    <property type="nucleotide sequence ID" value="XM_020197046.1"/>
</dbReference>
<dbReference type="OrthoDB" id="74360at2759"/>
<dbReference type="PANTHER" id="PTHR42877">
    <property type="entry name" value="L-ORNITHINE N(5)-MONOOXYGENASE-RELATED"/>
    <property type="match status" value="1"/>
</dbReference>
<sequence>MGFIDPPNPVFQSYGIPDSVPRLGSNSAGPHPSSSTRPVHHPEWDIPSDRGYVVSNHLINEPPPDHKSFKIIILGAGAAGIDFLHHAPAALETLGVEVICYDKNADVGGTWYENRYPGCACDIPSVAYTFPWKSNPGWTSYYSGAKEIWGYMKQIVEEEGMMRYIRLKTAVTSAVWNESRSKWLIKLRRTDHDGHAEEWEEECDMFINGCGFLNAWKWPDISGLHSFQGKLFHTAAYPEGLSLKDQKVAVIGSGSSGVQVVASIQDDVSQLYTWVRSPVWITAAFGQSFAGKGGRNFDYSSEQKEDFRLDPEKYHRYKKAVENELNQRIKLALRDTAESDAANAYAYSEMNTKLQSKPHVRDAIIPTDFNVACRRPTPGNGFLEAIASEKTTVFTSAIKEITPRGLIDSATDTEHEVDVIICATGFNTSYQPRFPLIGLDGVSLADKWSDTLTSYLAVAVDGFPNYFTYSGPFAPVGHGSILPILSHITHYFIQAIQRMRKQHIRRLSPKPTAVEDFVEHARTYLPRTCWADPCSSWFKQGRKDGPVIVWPGSRLAFFELLRTPTLSDYDVAYWSGNRFGYLGSGFVDVEFPSGEHDLTWYLDWYSGNDQWKKKSMEIEKEEVNTFKHLSEGALANEG</sequence>
<evidence type="ECO:0000256" key="6">
    <source>
        <dbReference type="SAM" id="MobiDB-lite"/>
    </source>
</evidence>
<feature type="compositionally biased region" description="Polar residues" evidence="6">
    <location>
        <begin position="24"/>
        <end position="37"/>
    </location>
</feature>
<evidence type="ECO:0008006" key="9">
    <source>
        <dbReference type="Google" id="ProtNLM"/>
    </source>
</evidence>
<evidence type="ECO:0000256" key="2">
    <source>
        <dbReference type="ARBA" id="ARBA00010139"/>
    </source>
</evidence>
<comment type="similarity">
    <text evidence="2">Belongs to the FAD-binding monooxygenase family.</text>
</comment>
<dbReference type="OMA" id="DPCSSWF"/>
<dbReference type="InterPro" id="IPR036188">
    <property type="entry name" value="FAD/NAD-bd_sf"/>
</dbReference>
<dbReference type="VEuPathDB" id="FungiDB:ASPACDRAFT_127629"/>
<comment type="cofactor">
    <cofactor evidence="1">
        <name>FAD</name>
        <dbReference type="ChEBI" id="CHEBI:57692"/>
    </cofactor>
</comment>
<evidence type="ECO:0000313" key="8">
    <source>
        <dbReference type="Proteomes" id="UP000184546"/>
    </source>
</evidence>
<dbReference type="InterPro" id="IPR051209">
    <property type="entry name" value="FAD-bind_Monooxygenase_sf"/>
</dbReference>
<name>A0A1L9WG35_ASPA1</name>
<proteinExistence type="inferred from homology"/>
<dbReference type="AlphaFoldDB" id="A0A1L9WG35"/>
<keyword evidence="8" id="KW-1185">Reference proteome</keyword>
<accession>A0A1L9WG35</accession>
<dbReference type="Gene3D" id="3.50.50.60">
    <property type="entry name" value="FAD/NAD(P)-binding domain"/>
    <property type="match status" value="3"/>
</dbReference>
<reference evidence="8" key="1">
    <citation type="journal article" date="2017" name="Genome Biol.">
        <title>Comparative genomics reveals high biological diversity and specific adaptations in the industrially and medically important fungal genus Aspergillus.</title>
        <authorList>
            <person name="de Vries R.P."/>
            <person name="Riley R."/>
            <person name="Wiebenga A."/>
            <person name="Aguilar-Osorio G."/>
            <person name="Amillis S."/>
            <person name="Uchima C.A."/>
            <person name="Anderluh G."/>
            <person name="Asadollahi M."/>
            <person name="Askin M."/>
            <person name="Barry K."/>
            <person name="Battaglia E."/>
            <person name="Bayram O."/>
            <person name="Benocci T."/>
            <person name="Braus-Stromeyer S.A."/>
            <person name="Caldana C."/>
            <person name="Canovas D."/>
            <person name="Cerqueira G.C."/>
            <person name="Chen F."/>
            <person name="Chen W."/>
            <person name="Choi C."/>
            <person name="Clum A."/>
            <person name="Dos Santos R.A."/>
            <person name="Damasio A.R."/>
            <person name="Diallinas G."/>
            <person name="Emri T."/>
            <person name="Fekete E."/>
            <person name="Flipphi M."/>
            <person name="Freyberg S."/>
            <person name="Gallo A."/>
            <person name="Gournas C."/>
            <person name="Habgood R."/>
            <person name="Hainaut M."/>
            <person name="Harispe M.L."/>
            <person name="Henrissat B."/>
            <person name="Hilden K.S."/>
            <person name="Hope R."/>
            <person name="Hossain A."/>
            <person name="Karabika E."/>
            <person name="Karaffa L."/>
            <person name="Karanyi Z."/>
            <person name="Krasevec N."/>
            <person name="Kuo A."/>
            <person name="Kusch H."/>
            <person name="LaButti K."/>
            <person name="Lagendijk E.L."/>
            <person name="Lapidus A."/>
            <person name="Levasseur A."/>
            <person name="Lindquist E."/>
            <person name="Lipzen A."/>
            <person name="Logrieco A.F."/>
            <person name="MacCabe A."/>
            <person name="Maekelae M.R."/>
            <person name="Malavazi I."/>
            <person name="Melin P."/>
            <person name="Meyer V."/>
            <person name="Mielnichuk N."/>
            <person name="Miskei M."/>
            <person name="Molnar A.P."/>
            <person name="Mule G."/>
            <person name="Ngan C.Y."/>
            <person name="Orejas M."/>
            <person name="Orosz E."/>
            <person name="Ouedraogo J.P."/>
            <person name="Overkamp K.M."/>
            <person name="Park H.-S."/>
            <person name="Perrone G."/>
            <person name="Piumi F."/>
            <person name="Punt P.J."/>
            <person name="Ram A.F."/>
            <person name="Ramon A."/>
            <person name="Rauscher S."/>
            <person name="Record E."/>
            <person name="Riano-Pachon D.M."/>
            <person name="Robert V."/>
            <person name="Roehrig J."/>
            <person name="Ruller R."/>
            <person name="Salamov A."/>
            <person name="Salih N.S."/>
            <person name="Samson R.A."/>
            <person name="Sandor E."/>
            <person name="Sanguinetti M."/>
            <person name="Schuetze T."/>
            <person name="Sepcic K."/>
            <person name="Shelest E."/>
            <person name="Sherlock G."/>
            <person name="Sophianopoulou V."/>
            <person name="Squina F.M."/>
            <person name="Sun H."/>
            <person name="Susca A."/>
            <person name="Todd R.B."/>
            <person name="Tsang A."/>
            <person name="Unkles S.E."/>
            <person name="van de Wiele N."/>
            <person name="van Rossen-Uffink D."/>
            <person name="Oliveira J.V."/>
            <person name="Vesth T.C."/>
            <person name="Visser J."/>
            <person name="Yu J.-H."/>
            <person name="Zhou M."/>
            <person name="Andersen M.R."/>
            <person name="Archer D.B."/>
            <person name="Baker S.E."/>
            <person name="Benoit I."/>
            <person name="Brakhage A.A."/>
            <person name="Braus G.H."/>
            <person name="Fischer R."/>
            <person name="Frisvad J.C."/>
            <person name="Goldman G.H."/>
            <person name="Houbraken J."/>
            <person name="Oakley B."/>
            <person name="Pocsi I."/>
            <person name="Scazzocchio C."/>
            <person name="Seiboth B."/>
            <person name="vanKuyk P.A."/>
            <person name="Wortman J."/>
            <person name="Dyer P.S."/>
            <person name="Grigoriev I.V."/>
        </authorList>
    </citation>
    <scope>NUCLEOTIDE SEQUENCE [LARGE SCALE GENOMIC DNA]</scope>
    <source>
        <strain evidence="8">ATCC 16872 / CBS 172.66 / WB 5094</strain>
    </source>
</reference>
<feature type="region of interest" description="Disordered" evidence="6">
    <location>
        <begin position="21"/>
        <end position="44"/>
    </location>
</feature>
<dbReference type="Pfam" id="PF00743">
    <property type="entry name" value="FMO-like"/>
    <property type="match status" value="1"/>
</dbReference>
<keyword evidence="4" id="KW-0274">FAD</keyword>
<evidence type="ECO:0000256" key="3">
    <source>
        <dbReference type="ARBA" id="ARBA00022630"/>
    </source>
</evidence>
<evidence type="ECO:0000256" key="5">
    <source>
        <dbReference type="ARBA" id="ARBA00023002"/>
    </source>
</evidence>
<dbReference type="EMBL" id="KV878991">
    <property type="protein sequence ID" value="OJJ95141.1"/>
    <property type="molecule type" value="Genomic_DNA"/>
</dbReference>
<dbReference type="GO" id="GO:0004499">
    <property type="term" value="F:N,N-dimethylaniline monooxygenase activity"/>
    <property type="evidence" value="ECO:0007669"/>
    <property type="project" value="InterPro"/>
</dbReference>
<organism evidence="7 8">
    <name type="scientific">Aspergillus aculeatus (strain ATCC 16872 / CBS 172.66 / WB 5094)</name>
    <dbReference type="NCBI Taxonomy" id="690307"/>
    <lineage>
        <taxon>Eukaryota</taxon>
        <taxon>Fungi</taxon>
        <taxon>Dikarya</taxon>
        <taxon>Ascomycota</taxon>
        <taxon>Pezizomycotina</taxon>
        <taxon>Eurotiomycetes</taxon>
        <taxon>Eurotiomycetidae</taxon>
        <taxon>Eurotiales</taxon>
        <taxon>Aspergillaceae</taxon>
        <taxon>Aspergillus</taxon>
        <taxon>Aspergillus subgen. Circumdati</taxon>
    </lineage>
</organism>
<dbReference type="GO" id="GO:0050661">
    <property type="term" value="F:NADP binding"/>
    <property type="evidence" value="ECO:0007669"/>
    <property type="project" value="InterPro"/>
</dbReference>
<dbReference type="Proteomes" id="UP000184546">
    <property type="component" value="Unassembled WGS sequence"/>
</dbReference>
<evidence type="ECO:0000256" key="1">
    <source>
        <dbReference type="ARBA" id="ARBA00001974"/>
    </source>
</evidence>
<keyword evidence="3" id="KW-0285">Flavoprotein</keyword>
<dbReference type="GO" id="GO:0050660">
    <property type="term" value="F:flavin adenine dinucleotide binding"/>
    <property type="evidence" value="ECO:0007669"/>
    <property type="project" value="InterPro"/>
</dbReference>
<dbReference type="SUPFAM" id="SSF51905">
    <property type="entry name" value="FAD/NAD(P)-binding domain"/>
    <property type="match status" value="3"/>
</dbReference>
<gene>
    <name evidence="7" type="ORF">ASPACDRAFT_127629</name>
</gene>
<keyword evidence="5" id="KW-0560">Oxidoreductase</keyword>
<evidence type="ECO:0000256" key="4">
    <source>
        <dbReference type="ARBA" id="ARBA00022827"/>
    </source>
</evidence>
<dbReference type="InterPro" id="IPR020946">
    <property type="entry name" value="Flavin_mOase-like"/>
</dbReference>
<dbReference type="PANTHER" id="PTHR42877:SF7">
    <property type="entry name" value="FLAVIN-BINDING MONOOXYGENASE-RELATED"/>
    <property type="match status" value="1"/>
</dbReference>
<evidence type="ECO:0000313" key="7">
    <source>
        <dbReference type="EMBL" id="OJJ95141.1"/>
    </source>
</evidence>
<protein>
    <recommendedName>
        <fullName evidence="9">FAD/NAD(P)-binding domain-containing protein</fullName>
    </recommendedName>
</protein>